<evidence type="ECO:0000259" key="8">
    <source>
        <dbReference type="Pfam" id="PF21338"/>
    </source>
</evidence>
<feature type="domain" description="DNA topoisomerase IB N-terminal" evidence="8">
    <location>
        <begin position="51"/>
        <end position="98"/>
    </location>
</feature>
<keyword evidence="10" id="KW-1185">Reference proteome</keyword>
<evidence type="ECO:0000259" key="7">
    <source>
        <dbReference type="Pfam" id="PF01028"/>
    </source>
</evidence>
<organism evidence="9 10">
    <name type="scientific">Cereibacter changlensis JA139</name>
    <dbReference type="NCBI Taxonomy" id="1188249"/>
    <lineage>
        <taxon>Bacteria</taxon>
        <taxon>Pseudomonadati</taxon>
        <taxon>Pseudomonadota</taxon>
        <taxon>Alphaproteobacteria</taxon>
        <taxon>Rhodobacterales</taxon>
        <taxon>Paracoccaceae</taxon>
        <taxon>Cereibacter</taxon>
    </lineage>
</organism>
<gene>
    <name evidence="9" type="ORF">C5F48_13160</name>
</gene>
<evidence type="ECO:0000256" key="2">
    <source>
        <dbReference type="ARBA" id="ARBA00006645"/>
    </source>
</evidence>
<evidence type="ECO:0000256" key="4">
    <source>
        <dbReference type="ARBA" id="ARBA00023029"/>
    </source>
</evidence>
<dbReference type="GO" id="GO:0003677">
    <property type="term" value="F:DNA binding"/>
    <property type="evidence" value="ECO:0007669"/>
    <property type="project" value="UniProtKB-KW"/>
</dbReference>
<name>A0A2T4JTN5_9RHOB</name>
<evidence type="ECO:0000256" key="6">
    <source>
        <dbReference type="ARBA" id="ARBA00023235"/>
    </source>
</evidence>
<dbReference type="InterPro" id="IPR049331">
    <property type="entry name" value="Top1B_N_bact"/>
</dbReference>
<comment type="catalytic activity">
    <reaction evidence="1">
        <text>ATP-independent breakage of single-stranded DNA, followed by passage and rejoining.</text>
        <dbReference type="EC" id="5.6.2.1"/>
    </reaction>
</comment>
<feature type="domain" description="DNA topoisomerase I catalytic core eukaryotic-type" evidence="7">
    <location>
        <begin position="116"/>
        <end position="282"/>
    </location>
</feature>
<dbReference type="InterPro" id="IPR035447">
    <property type="entry name" value="DNA_topo_I_N_sf"/>
</dbReference>
<reference evidence="9 10" key="1">
    <citation type="submission" date="2018-03" db="EMBL/GenBank/DDBJ databases">
        <title>Cereibacter changlensis.</title>
        <authorList>
            <person name="Meyer T.E."/>
            <person name="Miller S."/>
            <person name="Lodha T."/>
            <person name="Gandham S."/>
            <person name="Chintalapati S."/>
            <person name="Chintalapati V.R."/>
        </authorList>
    </citation>
    <scope>NUCLEOTIDE SEQUENCE [LARGE SCALE GENOMIC DNA]</scope>
    <source>
        <strain evidence="9 10">JA139</strain>
    </source>
</reference>
<evidence type="ECO:0000256" key="3">
    <source>
        <dbReference type="ARBA" id="ARBA00012891"/>
    </source>
</evidence>
<protein>
    <recommendedName>
        <fullName evidence="3">DNA topoisomerase</fullName>
        <ecNumber evidence="3">5.6.2.1</ecNumber>
    </recommendedName>
</protein>
<evidence type="ECO:0000313" key="10">
    <source>
        <dbReference type="Proteomes" id="UP000241010"/>
    </source>
</evidence>
<proteinExistence type="inferred from homology"/>
<sequence>MRQSGGGTGVKDNGPEVLVTLDDGSAALVPEGLIYVSDADPGISRRRCGKGFVYRGPDGRLLDKGERQRILKLGIPPAYERVWICRLENGHLQATGFDARGRKQYRYHPHWGSWRSEAKYSQLAPFGAALGRLRRRVARDLHAEAGELDFSLAALTMLIDRTYLRVGTSAYASENKTFGATTLLSRHMKLTEGEVRLSFRAKGGKKVQHTLRDKRLHRILQEIGDLPGRNLFTYVTEEGEVRKVASHHVNAYLAEATGVPEATAKTFRTWGGSLAAFGAARAAEGKLTAKMMAEAAAERLMNTPTISKASYIHPRILSLAELSPDARQEALELVEPVGDHELKAEERRMLGFLSAEPRA</sequence>
<dbReference type="GO" id="GO:0003917">
    <property type="term" value="F:DNA topoisomerase type I (single strand cut, ATP-independent) activity"/>
    <property type="evidence" value="ECO:0007669"/>
    <property type="project" value="UniProtKB-EC"/>
</dbReference>
<dbReference type="SUPFAM" id="SSF56349">
    <property type="entry name" value="DNA breaking-rejoining enzymes"/>
    <property type="match status" value="1"/>
</dbReference>
<dbReference type="Gene3D" id="3.30.66.10">
    <property type="entry name" value="DNA topoisomerase I domain"/>
    <property type="match status" value="1"/>
</dbReference>
<dbReference type="Pfam" id="PF01028">
    <property type="entry name" value="Topoisom_I"/>
    <property type="match status" value="1"/>
</dbReference>
<evidence type="ECO:0000256" key="5">
    <source>
        <dbReference type="ARBA" id="ARBA00023125"/>
    </source>
</evidence>
<dbReference type="Gene3D" id="1.10.132.120">
    <property type="match status" value="1"/>
</dbReference>
<dbReference type="Proteomes" id="UP000241010">
    <property type="component" value="Unassembled WGS sequence"/>
</dbReference>
<keyword evidence="5" id="KW-0238">DNA-binding</keyword>
<dbReference type="InterPro" id="IPR011010">
    <property type="entry name" value="DNA_brk_join_enz"/>
</dbReference>
<keyword evidence="6 9" id="KW-0413">Isomerase</keyword>
<dbReference type="GO" id="GO:0006265">
    <property type="term" value="P:DNA topological change"/>
    <property type="evidence" value="ECO:0007669"/>
    <property type="project" value="InterPro"/>
</dbReference>
<dbReference type="AlphaFoldDB" id="A0A2T4JTN5"/>
<dbReference type="InterPro" id="IPR013500">
    <property type="entry name" value="TopoI_cat_euk"/>
</dbReference>
<comment type="caution">
    <text evidence="9">The sequence shown here is derived from an EMBL/GenBank/DDBJ whole genome shotgun (WGS) entry which is preliminary data.</text>
</comment>
<dbReference type="EC" id="5.6.2.1" evidence="3"/>
<keyword evidence="4" id="KW-0799">Topoisomerase</keyword>
<evidence type="ECO:0000313" key="9">
    <source>
        <dbReference type="EMBL" id="PTE21281.1"/>
    </source>
</evidence>
<dbReference type="SUPFAM" id="SSF55869">
    <property type="entry name" value="DNA topoisomerase I domain"/>
    <property type="match status" value="1"/>
</dbReference>
<dbReference type="InterPro" id="IPR001631">
    <property type="entry name" value="TopoI"/>
</dbReference>
<dbReference type="PROSITE" id="PS52038">
    <property type="entry name" value="TOPO_IB_2"/>
    <property type="match status" value="1"/>
</dbReference>
<dbReference type="InterPro" id="IPR014711">
    <property type="entry name" value="TopoI_cat_a-hlx-sub_euk"/>
</dbReference>
<comment type="similarity">
    <text evidence="2">Belongs to the type IB topoisomerase family.</text>
</comment>
<dbReference type="OrthoDB" id="9778962at2"/>
<dbReference type="PRINTS" id="PR00416">
    <property type="entry name" value="EUTPISMRASEI"/>
</dbReference>
<dbReference type="Pfam" id="PF21338">
    <property type="entry name" value="Top1B_N_bact"/>
    <property type="match status" value="1"/>
</dbReference>
<dbReference type="Gene3D" id="3.90.15.10">
    <property type="entry name" value="Topoisomerase I, Chain A, domain 3"/>
    <property type="match status" value="1"/>
</dbReference>
<evidence type="ECO:0000256" key="1">
    <source>
        <dbReference type="ARBA" id="ARBA00000213"/>
    </source>
</evidence>
<dbReference type="EMBL" id="PZKG01000057">
    <property type="protein sequence ID" value="PTE21281.1"/>
    <property type="molecule type" value="Genomic_DNA"/>
</dbReference>
<accession>A0A2T4JTN5</accession>